<dbReference type="RefSeq" id="WP_163848127.1">
    <property type="nucleotide sequence ID" value="NZ_JAAGVB010000086.1"/>
</dbReference>
<accession>A0A6P1CY60</accession>
<reference evidence="1 2" key="1">
    <citation type="submission" date="2020-01" db="EMBL/GenBank/DDBJ databases">
        <title>Genetics and antimicrobial susceptibilities of Nocardia species isolated from the soil; a comparison with species isolated from humans.</title>
        <authorList>
            <person name="Carrasco G."/>
            <person name="Monzon S."/>
            <person name="Sansegundo M."/>
            <person name="Garcia E."/>
            <person name="Garrido N."/>
            <person name="Medina M.J."/>
            <person name="Villalon P."/>
            <person name="Ramirez-Arocha A.C."/>
            <person name="Jimenez P."/>
            <person name="Cuesta I."/>
            <person name="Valdezate S."/>
        </authorList>
    </citation>
    <scope>NUCLEOTIDE SEQUENCE [LARGE SCALE GENOMIC DNA]</scope>
    <source>
        <strain evidence="1 2">CNM20110626</strain>
    </source>
</reference>
<dbReference type="Pfam" id="PF00300">
    <property type="entry name" value="His_Phos_1"/>
    <property type="match status" value="1"/>
</dbReference>
<name>A0A6P1CY60_9NOCA</name>
<dbReference type="Gene3D" id="3.40.50.1240">
    <property type="entry name" value="Phosphoglycerate mutase-like"/>
    <property type="match status" value="1"/>
</dbReference>
<dbReference type="CDD" id="cd07067">
    <property type="entry name" value="HP_PGM_like"/>
    <property type="match status" value="1"/>
</dbReference>
<dbReference type="EMBL" id="JAAGVB010000086">
    <property type="protein sequence ID" value="NEW36613.1"/>
    <property type="molecule type" value="Genomic_DNA"/>
</dbReference>
<protein>
    <submittedName>
        <fullName evidence="1">Histidine phosphatase family protein</fullName>
    </submittedName>
</protein>
<dbReference type="Proteomes" id="UP000471166">
    <property type="component" value="Unassembled WGS sequence"/>
</dbReference>
<dbReference type="SUPFAM" id="SSF53254">
    <property type="entry name" value="Phosphoglycerate mutase-like"/>
    <property type="match status" value="1"/>
</dbReference>
<evidence type="ECO:0000313" key="1">
    <source>
        <dbReference type="EMBL" id="NEW36613.1"/>
    </source>
</evidence>
<comment type="caution">
    <text evidence="1">The sequence shown here is derived from an EMBL/GenBank/DDBJ whole genome shotgun (WGS) entry which is preliminary data.</text>
</comment>
<sequence length="219" mass="23927">MTRLLLIRHGAAANHGLIASTRTCRGLSPLGHNQARALAQRLATEQRNLRTTTVYTTTVPRARQTGEHLAHVLGVPLRAELPGPNYGTAEGRYLAEVLARRDVPPALEPETPLAEGAEPWTRLSSRVSHELAIITDRHPGETVAVVCHRQNIVAATQSFLGAPPTVEHVSIELGPTSITDWQQRLVRGTRTSSTSRYRWVLLRCNDLNHLNEVDGASAG</sequence>
<dbReference type="InterPro" id="IPR013078">
    <property type="entry name" value="His_Pase_superF_clade-1"/>
</dbReference>
<organism evidence="1 2">
    <name type="scientific">Nocardia cyriacigeorgica</name>
    <dbReference type="NCBI Taxonomy" id="135487"/>
    <lineage>
        <taxon>Bacteria</taxon>
        <taxon>Bacillati</taxon>
        <taxon>Actinomycetota</taxon>
        <taxon>Actinomycetes</taxon>
        <taxon>Mycobacteriales</taxon>
        <taxon>Nocardiaceae</taxon>
        <taxon>Nocardia</taxon>
    </lineage>
</organism>
<dbReference type="SMART" id="SM00855">
    <property type="entry name" value="PGAM"/>
    <property type="match status" value="1"/>
</dbReference>
<evidence type="ECO:0000313" key="2">
    <source>
        <dbReference type="Proteomes" id="UP000471166"/>
    </source>
</evidence>
<gene>
    <name evidence="1" type="ORF">GV791_29235</name>
</gene>
<proteinExistence type="predicted"/>
<dbReference type="AlphaFoldDB" id="A0A6P1CY60"/>
<dbReference type="InterPro" id="IPR029033">
    <property type="entry name" value="His_PPase_superfam"/>
</dbReference>